<proteinExistence type="predicted"/>
<keyword evidence="2" id="KW-1185">Reference proteome</keyword>
<comment type="caution">
    <text evidence="1">The sequence shown here is derived from an EMBL/GenBank/DDBJ whole genome shotgun (WGS) entry which is preliminary data.</text>
</comment>
<evidence type="ECO:0000313" key="2">
    <source>
        <dbReference type="Proteomes" id="UP000619118"/>
    </source>
</evidence>
<dbReference type="EMBL" id="BMQX01000008">
    <property type="protein sequence ID" value="GGQ14960.1"/>
    <property type="molecule type" value="Genomic_DNA"/>
</dbReference>
<accession>A0ABQ2R5K3</accession>
<sequence>MIKFAEITADGNAGQNNKKQSEDGPKLIVNRHFDEEFIDISEINLFHSEGT</sequence>
<gene>
    <name evidence="1" type="ORF">GCM10009411_14220</name>
</gene>
<reference evidence="2" key="1">
    <citation type="journal article" date="2019" name="Int. J. Syst. Evol. Microbiol.">
        <title>The Global Catalogue of Microorganisms (GCM) 10K type strain sequencing project: providing services to taxonomists for standard genome sequencing and annotation.</title>
        <authorList>
            <consortium name="The Broad Institute Genomics Platform"/>
            <consortium name="The Broad Institute Genome Sequencing Center for Infectious Disease"/>
            <person name="Wu L."/>
            <person name="Ma J."/>
        </authorList>
    </citation>
    <scope>NUCLEOTIDE SEQUENCE [LARGE SCALE GENOMIC DNA]</scope>
    <source>
        <strain evidence="2">JCM 32306</strain>
    </source>
</reference>
<organism evidence="1 2">
    <name type="scientific">Shewanella litoralis</name>
    <dbReference type="NCBI Taxonomy" id="2282700"/>
    <lineage>
        <taxon>Bacteria</taxon>
        <taxon>Pseudomonadati</taxon>
        <taxon>Pseudomonadota</taxon>
        <taxon>Gammaproteobacteria</taxon>
        <taxon>Alteromonadales</taxon>
        <taxon>Shewanellaceae</taxon>
        <taxon>Shewanella</taxon>
    </lineage>
</organism>
<dbReference type="Proteomes" id="UP000619118">
    <property type="component" value="Unassembled WGS sequence"/>
</dbReference>
<name>A0ABQ2R5K3_9GAMM</name>
<protein>
    <submittedName>
        <fullName evidence="1">Uncharacterized protein</fullName>
    </submittedName>
</protein>
<evidence type="ECO:0000313" key="1">
    <source>
        <dbReference type="EMBL" id="GGQ14960.1"/>
    </source>
</evidence>